<reference evidence="8" key="1">
    <citation type="journal article" date="2020" name="Nat. Commun.">
        <title>Genome assembly of wild tea tree DASZ reveals pedigree and selection history of tea varieties.</title>
        <authorList>
            <person name="Zhang W."/>
            <person name="Zhang Y."/>
            <person name="Qiu H."/>
            <person name="Guo Y."/>
            <person name="Wan H."/>
            <person name="Zhang X."/>
            <person name="Scossa F."/>
            <person name="Alseekh S."/>
            <person name="Zhang Q."/>
            <person name="Wang P."/>
            <person name="Xu L."/>
            <person name="Schmidt M.H."/>
            <person name="Jia X."/>
            <person name="Li D."/>
            <person name="Zhu A."/>
            <person name="Guo F."/>
            <person name="Chen W."/>
            <person name="Ni D."/>
            <person name="Usadel B."/>
            <person name="Fernie A.R."/>
            <person name="Wen W."/>
        </authorList>
    </citation>
    <scope>NUCLEOTIDE SEQUENCE [LARGE SCALE GENOMIC DNA]</scope>
    <source>
        <strain evidence="8">cv. G240</strain>
    </source>
</reference>
<comment type="caution">
    <text evidence="7">The sequence shown here is derived from an EMBL/GenBank/DDBJ whole genome shotgun (WGS) entry which is preliminary data.</text>
</comment>
<dbReference type="GO" id="GO:0004815">
    <property type="term" value="F:aspartate-tRNA ligase activity"/>
    <property type="evidence" value="ECO:0007669"/>
    <property type="project" value="InterPro"/>
</dbReference>
<dbReference type="SUPFAM" id="SSF55681">
    <property type="entry name" value="Class II aaRS and biotin synthetases"/>
    <property type="match status" value="1"/>
</dbReference>
<reference evidence="7 8" key="2">
    <citation type="submission" date="2020-07" db="EMBL/GenBank/DDBJ databases">
        <title>Genome assembly of wild tea tree DASZ reveals pedigree and selection history of tea varieties.</title>
        <authorList>
            <person name="Zhang W."/>
        </authorList>
    </citation>
    <scope>NUCLEOTIDE SEQUENCE [LARGE SCALE GENOMIC DNA]</scope>
    <source>
        <strain evidence="8">cv. G240</strain>
        <tissue evidence="7">Leaf</tissue>
    </source>
</reference>
<accession>A0A7J7H257</accession>
<evidence type="ECO:0000313" key="8">
    <source>
        <dbReference type="Proteomes" id="UP000593564"/>
    </source>
</evidence>
<proteinExistence type="predicted"/>
<dbReference type="PANTHER" id="PTHR43450:SF1">
    <property type="entry name" value="ASPARTATE--TRNA LIGASE, CYTOPLASMIC"/>
    <property type="match status" value="1"/>
</dbReference>
<dbReference type="GO" id="GO:0005524">
    <property type="term" value="F:ATP binding"/>
    <property type="evidence" value="ECO:0007669"/>
    <property type="project" value="InterPro"/>
</dbReference>
<dbReference type="GO" id="GO:0005829">
    <property type="term" value="C:cytosol"/>
    <property type="evidence" value="ECO:0007669"/>
    <property type="project" value="TreeGrafter"/>
</dbReference>
<evidence type="ECO:0000256" key="1">
    <source>
        <dbReference type="ARBA" id="ARBA00022490"/>
    </source>
</evidence>
<dbReference type="GO" id="GO:0017101">
    <property type="term" value="C:aminoacyl-tRNA synthetase multienzyme complex"/>
    <property type="evidence" value="ECO:0007669"/>
    <property type="project" value="TreeGrafter"/>
</dbReference>
<gene>
    <name evidence="7" type="ORF">HYC85_016873</name>
</gene>
<dbReference type="Proteomes" id="UP000593564">
    <property type="component" value="Unassembled WGS sequence"/>
</dbReference>
<protein>
    <recommendedName>
        <fullName evidence="6">Aminoacyl-tRNA synthetase class II (D/K/N) domain-containing protein</fullName>
    </recommendedName>
</protein>
<dbReference type="GO" id="GO:0006422">
    <property type="term" value="P:aspartyl-tRNA aminoacylation"/>
    <property type="evidence" value="ECO:0007669"/>
    <property type="project" value="InterPro"/>
</dbReference>
<dbReference type="CDD" id="cd04320">
    <property type="entry name" value="AspRS_cyto_N"/>
    <property type="match status" value="1"/>
</dbReference>
<keyword evidence="1" id="KW-0963">Cytoplasm</keyword>
<keyword evidence="8" id="KW-1185">Reference proteome</keyword>
<dbReference type="InterPro" id="IPR045864">
    <property type="entry name" value="aa-tRNA-synth_II/BPL/LPL"/>
</dbReference>
<keyword evidence="4" id="KW-0067">ATP-binding</keyword>
<dbReference type="InterPro" id="IPR012340">
    <property type="entry name" value="NA-bd_OB-fold"/>
</dbReference>
<evidence type="ECO:0000259" key="6">
    <source>
        <dbReference type="Pfam" id="PF00152"/>
    </source>
</evidence>
<dbReference type="GO" id="GO:0003723">
    <property type="term" value="F:RNA binding"/>
    <property type="evidence" value="ECO:0007669"/>
    <property type="project" value="TreeGrafter"/>
</dbReference>
<dbReference type="EMBL" id="JACBKZ010000007">
    <property type="protein sequence ID" value="KAF5946645.1"/>
    <property type="molecule type" value="Genomic_DNA"/>
</dbReference>
<evidence type="ECO:0000313" key="7">
    <source>
        <dbReference type="EMBL" id="KAF5946645.1"/>
    </source>
</evidence>
<evidence type="ECO:0000256" key="5">
    <source>
        <dbReference type="ARBA" id="ARBA00023146"/>
    </source>
</evidence>
<evidence type="ECO:0000256" key="3">
    <source>
        <dbReference type="ARBA" id="ARBA00022741"/>
    </source>
</evidence>
<dbReference type="Pfam" id="PF00152">
    <property type="entry name" value="tRNA-synt_2"/>
    <property type="match status" value="2"/>
</dbReference>
<keyword evidence="3" id="KW-0547">Nucleotide-binding</keyword>
<dbReference type="Gene3D" id="3.30.930.10">
    <property type="entry name" value="Bira Bifunctional Protein, Domain 2"/>
    <property type="match status" value="2"/>
</dbReference>
<feature type="domain" description="Aminoacyl-tRNA synthetase class II (D/K/N)" evidence="6">
    <location>
        <begin position="117"/>
        <end position="164"/>
    </location>
</feature>
<dbReference type="InterPro" id="IPR004364">
    <property type="entry name" value="Aa-tRNA-synt_II"/>
</dbReference>
<keyword evidence="2" id="KW-0436">Ligase</keyword>
<name>A0A7J7H257_CAMSI</name>
<feature type="domain" description="Aminoacyl-tRNA synthetase class II (D/K/N)" evidence="6">
    <location>
        <begin position="165"/>
        <end position="218"/>
    </location>
</feature>
<dbReference type="SUPFAM" id="SSF50249">
    <property type="entry name" value="Nucleic acid-binding proteins"/>
    <property type="match status" value="1"/>
</dbReference>
<keyword evidence="5" id="KW-0030">Aminoacyl-tRNA synthetase</keyword>
<dbReference type="Gene3D" id="2.40.50.140">
    <property type="entry name" value="Nucleic acid-binding proteins"/>
    <property type="match status" value="1"/>
</dbReference>
<organism evidence="7 8">
    <name type="scientific">Camellia sinensis</name>
    <name type="common">Tea plant</name>
    <name type="synonym">Thea sinensis</name>
    <dbReference type="NCBI Taxonomy" id="4442"/>
    <lineage>
        <taxon>Eukaryota</taxon>
        <taxon>Viridiplantae</taxon>
        <taxon>Streptophyta</taxon>
        <taxon>Embryophyta</taxon>
        <taxon>Tracheophyta</taxon>
        <taxon>Spermatophyta</taxon>
        <taxon>Magnoliopsida</taxon>
        <taxon>eudicotyledons</taxon>
        <taxon>Gunneridae</taxon>
        <taxon>Pentapetalae</taxon>
        <taxon>asterids</taxon>
        <taxon>Ericales</taxon>
        <taxon>Theaceae</taxon>
        <taxon>Camellia</taxon>
    </lineage>
</organism>
<evidence type="ECO:0000256" key="2">
    <source>
        <dbReference type="ARBA" id="ARBA00022598"/>
    </source>
</evidence>
<dbReference type="InterPro" id="IPR004523">
    <property type="entry name" value="Asp-tRNA_synthase_2"/>
</dbReference>
<dbReference type="AlphaFoldDB" id="A0A7J7H257"/>
<dbReference type="PANTHER" id="PTHR43450">
    <property type="entry name" value="ASPARTYL-TRNA SYNTHETASE"/>
    <property type="match status" value="1"/>
</dbReference>
<sequence>MPFLVVREWGFTVQCVLSVAPDVVSLQMVKFATGLSKDSYVDVEGIISVPEDPIIGASQHHVLMSMLIDSQVEIQVKKLYCISKAVPALPINIEDAARGEIEIEKALQAGKQLVRVNQDTRLNFRVLDLRTPANQGIFRVQCRVENIFRQFLLADGFVGIHTPKAEDSYTHRHLCEFTGLDVEMEIKEHYSEVMDIVDRLFVAMFDSLNEKCQKELEAIGKQYPFEPLKVISLFSHCS</sequence>
<evidence type="ECO:0000256" key="4">
    <source>
        <dbReference type="ARBA" id="ARBA00022840"/>
    </source>
</evidence>